<gene>
    <name evidence="2" type="ORF">Y1Q_0008388</name>
</gene>
<feature type="compositionally biased region" description="Low complexity" evidence="1">
    <location>
        <begin position="78"/>
        <end position="89"/>
    </location>
</feature>
<organism evidence="2 3">
    <name type="scientific">Alligator mississippiensis</name>
    <name type="common">American alligator</name>
    <dbReference type="NCBI Taxonomy" id="8496"/>
    <lineage>
        <taxon>Eukaryota</taxon>
        <taxon>Metazoa</taxon>
        <taxon>Chordata</taxon>
        <taxon>Craniata</taxon>
        <taxon>Vertebrata</taxon>
        <taxon>Euteleostomi</taxon>
        <taxon>Archelosauria</taxon>
        <taxon>Archosauria</taxon>
        <taxon>Crocodylia</taxon>
        <taxon>Alligatoridae</taxon>
        <taxon>Alligatorinae</taxon>
        <taxon>Alligator</taxon>
    </lineage>
</organism>
<comment type="caution">
    <text evidence="2">The sequence shown here is derived from an EMBL/GenBank/DDBJ whole genome shotgun (WGS) entry which is preliminary data.</text>
</comment>
<evidence type="ECO:0000313" key="2">
    <source>
        <dbReference type="EMBL" id="KYO45578.1"/>
    </source>
</evidence>
<dbReference type="EMBL" id="AKHW03000535">
    <property type="protein sequence ID" value="KYO45578.1"/>
    <property type="molecule type" value="Genomic_DNA"/>
</dbReference>
<proteinExistence type="predicted"/>
<keyword evidence="3" id="KW-1185">Reference proteome</keyword>
<name>A0A151P959_ALLMI</name>
<sequence length="114" mass="12295">MARMLATDPAGDGPPPSPQVEDRLAAGSAPGQSSRQDGRWAGISQYGGKKPLPARWDGKVPDGQLEKKERKPEKKAQEQPVRVGVGRRQGNVDCLLREGPMGTAERISTLSRTH</sequence>
<dbReference type="Proteomes" id="UP000050525">
    <property type="component" value="Unassembled WGS sequence"/>
</dbReference>
<reference evidence="2 3" key="1">
    <citation type="journal article" date="2012" name="Genome Biol.">
        <title>Sequencing three crocodilian genomes to illuminate the evolution of archosaurs and amniotes.</title>
        <authorList>
            <person name="St John J.A."/>
            <person name="Braun E.L."/>
            <person name="Isberg S.R."/>
            <person name="Miles L.G."/>
            <person name="Chong A.Y."/>
            <person name="Gongora J."/>
            <person name="Dalzell P."/>
            <person name="Moran C."/>
            <person name="Bed'hom B."/>
            <person name="Abzhanov A."/>
            <person name="Burgess S.C."/>
            <person name="Cooksey A.M."/>
            <person name="Castoe T.A."/>
            <person name="Crawford N.G."/>
            <person name="Densmore L.D."/>
            <person name="Drew J.C."/>
            <person name="Edwards S.V."/>
            <person name="Faircloth B.C."/>
            <person name="Fujita M.K."/>
            <person name="Greenwold M.J."/>
            <person name="Hoffmann F.G."/>
            <person name="Howard J.M."/>
            <person name="Iguchi T."/>
            <person name="Janes D.E."/>
            <person name="Khan S.Y."/>
            <person name="Kohno S."/>
            <person name="de Koning A.J."/>
            <person name="Lance S.L."/>
            <person name="McCarthy F.M."/>
            <person name="McCormack J.E."/>
            <person name="Merchant M.E."/>
            <person name="Peterson D.G."/>
            <person name="Pollock D.D."/>
            <person name="Pourmand N."/>
            <person name="Raney B.J."/>
            <person name="Roessler K.A."/>
            <person name="Sanford J.R."/>
            <person name="Sawyer R.H."/>
            <person name="Schmidt C.J."/>
            <person name="Triplett E.W."/>
            <person name="Tuberville T.D."/>
            <person name="Venegas-Anaya M."/>
            <person name="Howard J.T."/>
            <person name="Jarvis E.D."/>
            <person name="Guillette L.J.Jr."/>
            <person name="Glenn T.C."/>
            <person name="Green R.E."/>
            <person name="Ray D.A."/>
        </authorList>
    </citation>
    <scope>NUCLEOTIDE SEQUENCE [LARGE SCALE GENOMIC DNA]</scope>
    <source>
        <strain evidence="2">KSC_2009_1</strain>
    </source>
</reference>
<dbReference type="AlphaFoldDB" id="A0A151P959"/>
<accession>A0A151P959</accession>
<feature type="compositionally biased region" description="Basic and acidic residues" evidence="1">
    <location>
        <begin position="56"/>
        <end position="77"/>
    </location>
</feature>
<evidence type="ECO:0000313" key="3">
    <source>
        <dbReference type="Proteomes" id="UP000050525"/>
    </source>
</evidence>
<feature type="region of interest" description="Disordered" evidence="1">
    <location>
        <begin position="1"/>
        <end position="114"/>
    </location>
</feature>
<protein>
    <submittedName>
        <fullName evidence="2">Uncharacterized protein</fullName>
    </submittedName>
</protein>
<evidence type="ECO:0000256" key="1">
    <source>
        <dbReference type="SAM" id="MobiDB-lite"/>
    </source>
</evidence>